<dbReference type="PANTHER" id="PTHR43790">
    <property type="entry name" value="CARBOHYDRATE TRANSPORT ATP-BINDING PROTEIN MG119-RELATED"/>
    <property type="match status" value="1"/>
</dbReference>
<dbReference type="InterPro" id="IPR003593">
    <property type="entry name" value="AAA+_ATPase"/>
</dbReference>
<evidence type="ECO:0000313" key="7">
    <source>
        <dbReference type="Proteomes" id="UP001172737"/>
    </source>
</evidence>
<dbReference type="EMBL" id="JAUHPX010000004">
    <property type="protein sequence ID" value="MDN4488120.1"/>
    <property type="molecule type" value="Genomic_DNA"/>
</dbReference>
<evidence type="ECO:0000313" key="6">
    <source>
        <dbReference type="EMBL" id="MDN4488120.1"/>
    </source>
</evidence>
<keyword evidence="4 6" id="KW-0067">ATP-binding</keyword>
<feature type="domain" description="ABC transporter" evidence="5">
    <location>
        <begin position="250"/>
        <end position="501"/>
    </location>
</feature>
<keyword evidence="1" id="KW-0813">Transport</keyword>
<gene>
    <name evidence="6" type="ORF">QQX10_08060</name>
</gene>
<dbReference type="RefSeq" id="WP_301118764.1">
    <property type="nucleotide sequence ID" value="NZ_JAUHPX010000004.1"/>
</dbReference>
<dbReference type="CDD" id="cd03215">
    <property type="entry name" value="ABC_Carb_Monos_II"/>
    <property type="match status" value="1"/>
</dbReference>
<dbReference type="PROSITE" id="PS50893">
    <property type="entry name" value="ABC_TRANSPORTER_2"/>
    <property type="match status" value="2"/>
</dbReference>
<dbReference type="PROSITE" id="PS00211">
    <property type="entry name" value="ABC_TRANSPORTER_1"/>
    <property type="match status" value="1"/>
</dbReference>
<evidence type="ECO:0000256" key="4">
    <source>
        <dbReference type="ARBA" id="ARBA00022840"/>
    </source>
</evidence>
<evidence type="ECO:0000256" key="3">
    <source>
        <dbReference type="ARBA" id="ARBA00022741"/>
    </source>
</evidence>
<reference evidence="6" key="1">
    <citation type="submission" date="2023-06" db="EMBL/GenBank/DDBJ databases">
        <title>Sysu t00039.</title>
        <authorList>
            <person name="Gao L."/>
            <person name="Fang B.-Z."/>
            <person name="Li W.-J."/>
        </authorList>
    </citation>
    <scope>NUCLEOTIDE SEQUENCE</scope>
    <source>
        <strain evidence="6">SYSU T00039</strain>
    </source>
</reference>
<dbReference type="Proteomes" id="UP001172737">
    <property type="component" value="Unassembled WGS sequence"/>
</dbReference>
<dbReference type="InterPro" id="IPR027417">
    <property type="entry name" value="P-loop_NTPase"/>
</dbReference>
<sequence length="507" mass="53515">MHAFEAQDIRKSYGGVHALRGVGLAVRPGSVHALLGENGAGKSTLVKIMTGVTRPDSGVLRLDGRDVAFANTAEAAASGVAVVSQELSLFPHLSLLSNLFPMREPRKGLLIDTREMLRRAEPILEQLGVDAKPSVLVEDLSLADRQLVEIAKALVTQPRVLLLDEPTSALEGGATERLLEILRVLRSRDVGVVFVSHILQEVMSVCDEVTVLRDGEMALSADPIAHHTVPTLVKAMIGDKVVATETVARADVEDLAGSAEGVLQVTGLSLASGVHDVDLTARPGEIVGLVGLAGSGPTDVLRALAGIVRPTAGTVTLPGGRPAPKGQRAHVAAGVAYVSGDRRRYGLMLEKPIWENMVQVRSMGMARDGLVMRKASLIERAQGHVERVGIKVGSIADDVSSLSGGNQQKVVMAKWLDNAPSVLLLDDPTRGVDVGARAEIHGLLRGASNGGAVVLMCSTDLEEVVAACDRVVVFYRGRAVAELEGERITTQTMLELINTGVPEEATA</sequence>
<keyword evidence="2" id="KW-0677">Repeat</keyword>
<organism evidence="6 7">
    <name type="scientific">Demequina lignilytica</name>
    <dbReference type="NCBI Taxonomy" id="3051663"/>
    <lineage>
        <taxon>Bacteria</taxon>
        <taxon>Bacillati</taxon>
        <taxon>Actinomycetota</taxon>
        <taxon>Actinomycetes</taxon>
        <taxon>Micrococcales</taxon>
        <taxon>Demequinaceae</taxon>
        <taxon>Demequina</taxon>
    </lineage>
</organism>
<feature type="domain" description="ABC transporter" evidence="5">
    <location>
        <begin position="4"/>
        <end position="239"/>
    </location>
</feature>
<dbReference type="Pfam" id="PF00005">
    <property type="entry name" value="ABC_tran"/>
    <property type="match status" value="2"/>
</dbReference>
<dbReference type="SUPFAM" id="SSF52540">
    <property type="entry name" value="P-loop containing nucleoside triphosphate hydrolases"/>
    <property type="match status" value="2"/>
</dbReference>
<evidence type="ECO:0000256" key="1">
    <source>
        <dbReference type="ARBA" id="ARBA00022448"/>
    </source>
</evidence>
<dbReference type="InterPro" id="IPR003439">
    <property type="entry name" value="ABC_transporter-like_ATP-bd"/>
</dbReference>
<dbReference type="GO" id="GO:0016887">
    <property type="term" value="F:ATP hydrolysis activity"/>
    <property type="evidence" value="ECO:0007669"/>
    <property type="project" value="InterPro"/>
</dbReference>
<dbReference type="InterPro" id="IPR050107">
    <property type="entry name" value="ABC_carbohydrate_import_ATPase"/>
</dbReference>
<dbReference type="AlphaFoldDB" id="A0AAW7M8W2"/>
<comment type="caution">
    <text evidence="6">The sequence shown here is derived from an EMBL/GenBank/DDBJ whole genome shotgun (WGS) entry which is preliminary data.</text>
</comment>
<accession>A0AAW7M8W2</accession>
<dbReference type="GO" id="GO:0005524">
    <property type="term" value="F:ATP binding"/>
    <property type="evidence" value="ECO:0007669"/>
    <property type="project" value="UniProtKB-KW"/>
</dbReference>
<dbReference type="CDD" id="cd03216">
    <property type="entry name" value="ABC_Carb_Monos_I"/>
    <property type="match status" value="1"/>
</dbReference>
<dbReference type="InterPro" id="IPR017871">
    <property type="entry name" value="ABC_transporter-like_CS"/>
</dbReference>
<keyword evidence="3" id="KW-0547">Nucleotide-binding</keyword>
<proteinExistence type="predicted"/>
<name>A0AAW7M8W2_9MICO</name>
<dbReference type="SMART" id="SM00382">
    <property type="entry name" value="AAA"/>
    <property type="match status" value="2"/>
</dbReference>
<dbReference type="PANTHER" id="PTHR43790:SF9">
    <property type="entry name" value="GALACTOFURANOSE TRANSPORTER ATP-BINDING PROTEIN YTFR"/>
    <property type="match status" value="1"/>
</dbReference>
<keyword evidence="7" id="KW-1185">Reference proteome</keyword>
<evidence type="ECO:0000256" key="2">
    <source>
        <dbReference type="ARBA" id="ARBA00022737"/>
    </source>
</evidence>
<protein>
    <submittedName>
        <fullName evidence="6">Sugar ABC transporter ATP-binding protein</fullName>
    </submittedName>
</protein>
<evidence type="ECO:0000259" key="5">
    <source>
        <dbReference type="PROSITE" id="PS50893"/>
    </source>
</evidence>
<dbReference type="Gene3D" id="3.40.50.300">
    <property type="entry name" value="P-loop containing nucleotide triphosphate hydrolases"/>
    <property type="match status" value="2"/>
</dbReference>